<gene>
    <name evidence="2" type="ORF">Lfee_2461</name>
    <name evidence="3" type="ORF">NCTC12022_01132</name>
</gene>
<dbReference type="EMBL" id="LNYB01000085">
    <property type="protein sequence ID" value="KTC94797.1"/>
    <property type="molecule type" value="Genomic_DNA"/>
</dbReference>
<dbReference type="PATRIC" id="fig|453.4.peg.2694"/>
<name>A0A0W0TH46_9GAMM</name>
<feature type="transmembrane region" description="Helical" evidence="1">
    <location>
        <begin position="30"/>
        <end position="50"/>
    </location>
</feature>
<dbReference type="OrthoDB" id="5636848at2"/>
<keyword evidence="4" id="KW-1185">Reference proteome</keyword>
<dbReference type="Proteomes" id="UP000054698">
    <property type="component" value="Unassembled WGS sequence"/>
</dbReference>
<proteinExistence type="predicted"/>
<reference evidence="2 4" key="1">
    <citation type="submission" date="2015-11" db="EMBL/GenBank/DDBJ databases">
        <title>Genomic analysis of 38 Legionella species identifies large and diverse effector repertoires.</title>
        <authorList>
            <person name="Burstein D."/>
            <person name="Amaro F."/>
            <person name="Zusman T."/>
            <person name="Lifshitz Z."/>
            <person name="Cohen O."/>
            <person name="Gilbert J.A."/>
            <person name="Pupko T."/>
            <person name="Shuman H.A."/>
            <person name="Segal G."/>
        </authorList>
    </citation>
    <scope>NUCLEOTIDE SEQUENCE [LARGE SCALE GENOMIC DNA]</scope>
    <source>
        <strain evidence="2 4">WO-44C</strain>
    </source>
</reference>
<protein>
    <submittedName>
        <fullName evidence="2">Coiled coil protein</fullName>
    </submittedName>
</protein>
<feature type="transmembrane region" description="Helical" evidence="1">
    <location>
        <begin position="55"/>
        <end position="75"/>
    </location>
</feature>
<dbReference type="EMBL" id="UASS01000009">
    <property type="protein sequence ID" value="SPX60408.1"/>
    <property type="molecule type" value="Genomic_DNA"/>
</dbReference>
<sequence length="400" mass="44307">MLGSIKRYAQPVLDSVEHNGKAVINFLDKVFGAIAGVTLFSLTSLVLNLLMTLAFLAFTLCVRVAVPIVAAFWAYKVTHSFSLTLFTTVMALGLSRLILPPLLVLGSVRLVLKAIEDLAYTVPHGLTEGYNKGLVQVAKQWWKIPFSFFSYLRAENESVRAINQDFFELPNSSFNSLQVALQRSFYHPQPNVKAKLTRQEYNDLEIAPTSTKFEPLTPAELESAAKISELSTVLTQYTNLNSRLDELETGKLDDELIVATAIENPILLVKQELQSGVWKAIPAYTKISDKETLWSWVSGDATNPFNRDPLVDTATTRYRYNVYQGKGSSQELRQAAETIRQKLLTPVLDQAQVSSSPVNDVVDTRTAGYFSLLSGFFSRGTGTVSAPVIKPTVTDTPFPL</sequence>
<evidence type="ECO:0000313" key="2">
    <source>
        <dbReference type="EMBL" id="KTC94797.1"/>
    </source>
</evidence>
<feature type="transmembrane region" description="Helical" evidence="1">
    <location>
        <begin position="81"/>
        <end position="99"/>
    </location>
</feature>
<evidence type="ECO:0000313" key="5">
    <source>
        <dbReference type="Proteomes" id="UP000251942"/>
    </source>
</evidence>
<organism evidence="2 4">
    <name type="scientific">Legionella feeleii</name>
    <dbReference type="NCBI Taxonomy" id="453"/>
    <lineage>
        <taxon>Bacteria</taxon>
        <taxon>Pseudomonadati</taxon>
        <taxon>Pseudomonadota</taxon>
        <taxon>Gammaproteobacteria</taxon>
        <taxon>Legionellales</taxon>
        <taxon>Legionellaceae</taxon>
        <taxon>Legionella</taxon>
    </lineage>
</organism>
<reference evidence="3 5" key="2">
    <citation type="submission" date="2018-06" db="EMBL/GenBank/DDBJ databases">
        <authorList>
            <consortium name="Pathogen Informatics"/>
            <person name="Doyle S."/>
        </authorList>
    </citation>
    <scope>NUCLEOTIDE SEQUENCE [LARGE SCALE GENOMIC DNA]</scope>
    <source>
        <strain evidence="3 5">NCTC12022</strain>
    </source>
</reference>
<accession>A0A0W0TH46</accession>
<evidence type="ECO:0000256" key="1">
    <source>
        <dbReference type="SAM" id="Phobius"/>
    </source>
</evidence>
<keyword evidence="1" id="KW-0812">Transmembrane</keyword>
<dbReference type="Proteomes" id="UP000251942">
    <property type="component" value="Unassembled WGS sequence"/>
</dbReference>
<dbReference type="RefSeq" id="WP_131753169.1">
    <property type="nucleotide sequence ID" value="NZ_CAAAHT010000020.1"/>
</dbReference>
<keyword evidence="1" id="KW-0472">Membrane</keyword>
<dbReference type="AlphaFoldDB" id="A0A0W0TH46"/>
<keyword evidence="1" id="KW-1133">Transmembrane helix</keyword>
<evidence type="ECO:0000313" key="4">
    <source>
        <dbReference type="Proteomes" id="UP000054698"/>
    </source>
</evidence>
<evidence type="ECO:0000313" key="3">
    <source>
        <dbReference type="EMBL" id="SPX60408.1"/>
    </source>
</evidence>